<dbReference type="CDD" id="cd18793">
    <property type="entry name" value="SF2_C_SNF"/>
    <property type="match status" value="1"/>
</dbReference>
<dbReference type="PROSITE" id="PS00518">
    <property type="entry name" value="ZF_RING_1"/>
    <property type="match status" value="1"/>
</dbReference>
<name>A0A420QJR6_FUSOX</name>
<evidence type="ECO:0000256" key="1">
    <source>
        <dbReference type="ARBA" id="ARBA00004123"/>
    </source>
</evidence>
<dbReference type="Proteomes" id="UP000285860">
    <property type="component" value="Unassembled WGS sequence"/>
</dbReference>
<comment type="subcellular location">
    <subcellularLocation>
        <location evidence="1">Nucleus</location>
    </subcellularLocation>
</comment>
<dbReference type="PROSITE" id="PS50089">
    <property type="entry name" value="ZF_RING_2"/>
    <property type="match status" value="1"/>
</dbReference>
<evidence type="ECO:0000259" key="13">
    <source>
        <dbReference type="PROSITE" id="PS50089"/>
    </source>
</evidence>
<dbReference type="InterPro" id="IPR017907">
    <property type="entry name" value="Znf_RING_CS"/>
</dbReference>
<dbReference type="InterPro" id="IPR000330">
    <property type="entry name" value="SNF2_N"/>
</dbReference>
<evidence type="ECO:0000259" key="14">
    <source>
        <dbReference type="PROSITE" id="PS51192"/>
    </source>
</evidence>
<dbReference type="Pfam" id="PF00271">
    <property type="entry name" value="Helicase_C"/>
    <property type="match status" value="1"/>
</dbReference>
<dbReference type="GO" id="GO:0005634">
    <property type="term" value="C:nucleus"/>
    <property type="evidence" value="ECO:0007669"/>
    <property type="project" value="UniProtKB-SubCell"/>
</dbReference>
<dbReference type="GO" id="GO:0004386">
    <property type="term" value="F:helicase activity"/>
    <property type="evidence" value="ECO:0007669"/>
    <property type="project" value="UniProtKB-KW"/>
</dbReference>
<dbReference type="GO" id="GO:0005524">
    <property type="term" value="F:ATP binding"/>
    <property type="evidence" value="ECO:0007669"/>
    <property type="project" value="UniProtKB-KW"/>
</dbReference>
<dbReference type="VEuPathDB" id="FungiDB:FOC4_g10011572"/>
<reference evidence="15 16" key="1">
    <citation type="journal article" date="2018" name="Sci. Rep.">
        <title>Characterisation of pathogen-specific regions and novel effector candidates in Fusarium oxysporum f. sp. cepae.</title>
        <authorList>
            <person name="Armitage A.D."/>
            <person name="Taylor A."/>
            <person name="Sobczyk M.K."/>
            <person name="Baxter L."/>
            <person name="Greenfield B.P."/>
            <person name="Bates H.J."/>
            <person name="Wilson F."/>
            <person name="Jackson A.C."/>
            <person name="Ott S."/>
            <person name="Harrison R.J."/>
            <person name="Clarkson J.P."/>
        </authorList>
    </citation>
    <scope>NUCLEOTIDE SEQUENCE [LARGE SCALE GENOMIC DNA]</scope>
    <source>
        <strain evidence="15 16">Fo_A28</strain>
    </source>
</reference>
<dbReference type="VEuPathDB" id="FungiDB:FOC1_g10005180"/>
<dbReference type="SUPFAM" id="SSF52540">
    <property type="entry name" value="P-loop containing nucleoside triphosphate hydrolases"/>
    <property type="match status" value="2"/>
</dbReference>
<dbReference type="InterPro" id="IPR027417">
    <property type="entry name" value="P-loop_NTPase"/>
</dbReference>
<sequence length="874" mass="98485">MPRRPAKRAHDLIDLTGDDESETRQKRPAPNGHHNQQQHSPGQGGTSVYGSSSSQAAPSSTAEPDYLDLTQDDDGPPLELYGTFGTTLPSRFIHVTNMNRWEDCWCEVLQRICFSRWREPNNQYDSNAIRVDNVVGDQIGHLPRKVVEKIAPYVDRGDVVLEAQLTGEKGYYDCPVKLFFYGPSDPEERSRIGESLKRDRLVKATELKNTRKEAEARRKAAMGLVNGSSTHGLGQDLTVPQKPEITMDNVLQKSEAVEMRKGGDAIKSLAIGEDELAKMPMAEQPEQLKAQLLPYQLQGLAWMTSKENPQLPTKGSKEPVQLWLHESNNRFHNIASGFVTGTAPKLLSGGILADDMGLGKTLQIISLILTGGKGPTLIVAPVSVMSNWSQQIRRHVKGDQQPSIFVYHGGDKLHPLQLQKYDVVITSYGRLARERDSSVPRAISSPKIKWRRVVLDEGHTIRNSRTKVAIAACEINAESRWVLTGTPIVNSVKDLHSLVKFLHITGGIEESEIFNAQITRKLANGESHGEVLLQALMHDLCLRRRKDMKFIDLKLPAKKEYVHRIPFRKDEKRKYDALLDEARGELEQWQAGSQSGQKGRFQNVLERLLRLRQIERVSDILKLLDEHEVVALNAKNRGLLQEALRLYIESQEECAICYDNPNDPVITTCKHVFCRNCILRAIQIQYKCPMCRNKLDENSLLEPAPEDAGDDTREFDADSQSSKTEAMLQILKATMNKEGSKVVVFSQWTAFLNIVEAQLKKENIGYTRIDGSMKADKRDKAIEVLDSDPKTRVMLASLSVWWAPAIEDQAIDRVHRLGQTRETTIFRLVMEGSVEERVLDVQGEKRELVIKAFREKGNKKRENSRAADISKLLG</sequence>
<comment type="caution">
    <text evidence="15">The sequence shown here is derived from an EMBL/GenBank/DDBJ whole genome shotgun (WGS) entry which is preliminary data.</text>
</comment>
<dbReference type="InterPro" id="IPR001841">
    <property type="entry name" value="Znf_RING"/>
</dbReference>
<keyword evidence="6" id="KW-0378">Hydrolase</keyword>
<feature type="region of interest" description="Disordered" evidence="12">
    <location>
        <begin position="1"/>
        <end position="81"/>
    </location>
</feature>
<dbReference type="InterPro" id="IPR049730">
    <property type="entry name" value="SNF2/RAD54-like_C"/>
</dbReference>
<dbReference type="GO" id="GO:0006281">
    <property type="term" value="P:DNA repair"/>
    <property type="evidence" value="ECO:0007669"/>
    <property type="project" value="TreeGrafter"/>
</dbReference>
<dbReference type="Gene3D" id="3.40.50.300">
    <property type="entry name" value="P-loop containing nucleotide triphosphate hydrolases"/>
    <property type="match status" value="1"/>
</dbReference>
<keyword evidence="3" id="KW-0479">Metal-binding</keyword>
<evidence type="ECO:0000256" key="12">
    <source>
        <dbReference type="SAM" id="MobiDB-lite"/>
    </source>
</evidence>
<evidence type="ECO:0000256" key="6">
    <source>
        <dbReference type="ARBA" id="ARBA00022801"/>
    </source>
</evidence>
<keyword evidence="5 11" id="KW-0863">Zinc-finger</keyword>
<dbReference type="GO" id="GO:0008094">
    <property type="term" value="F:ATP-dependent activity, acting on DNA"/>
    <property type="evidence" value="ECO:0007669"/>
    <property type="project" value="TreeGrafter"/>
</dbReference>
<evidence type="ECO:0000256" key="5">
    <source>
        <dbReference type="ARBA" id="ARBA00022771"/>
    </source>
</evidence>
<keyword evidence="10" id="KW-0539">Nucleus</keyword>
<evidence type="ECO:0000313" key="16">
    <source>
        <dbReference type="Proteomes" id="UP000285860"/>
    </source>
</evidence>
<keyword evidence="7" id="KW-0347">Helicase</keyword>
<dbReference type="GO" id="GO:0016818">
    <property type="term" value="F:hydrolase activity, acting on acid anhydrides, in phosphorus-containing anhydrides"/>
    <property type="evidence" value="ECO:0007669"/>
    <property type="project" value="InterPro"/>
</dbReference>
<dbReference type="InterPro" id="IPR014001">
    <property type="entry name" value="Helicase_ATP-bd"/>
</dbReference>
<dbReference type="Pfam" id="PF13923">
    <property type="entry name" value="zf-C3HC4_2"/>
    <property type="match status" value="1"/>
</dbReference>
<keyword evidence="9" id="KW-0067">ATP-binding</keyword>
<dbReference type="Pfam" id="PF08797">
    <property type="entry name" value="HIRAN"/>
    <property type="match status" value="1"/>
</dbReference>
<evidence type="ECO:0000313" key="15">
    <source>
        <dbReference type="EMBL" id="RKL04976.1"/>
    </source>
</evidence>
<evidence type="ECO:0000256" key="2">
    <source>
        <dbReference type="ARBA" id="ARBA00007025"/>
    </source>
</evidence>
<protein>
    <submittedName>
        <fullName evidence="15">Uncharacterized protein</fullName>
    </submittedName>
</protein>
<dbReference type="Gene3D" id="3.30.70.2330">
    <property type="match status" value="1"/>
</dbReference>
<dbReference type="InterPro" id="IPR014905">
    <property type="entry name" value="HIRAN"/>
</dbReference>
<dbReference type="PROSITE" id="PS51192">
    <property type="entry name" value="HELICASE_ATP_BIND_1"/>
    <property type="match status" value="1"/>
</dbReference>
<dbReference type="EMBL" id="MRCY01000060">
    <property type="protein sequence ID" value="RKL04976.1"/>
    <property type="molecule type" value="Genomic_DNA"/>
</dbReference>
<dbReference type="SMART" id="SM00487">
    <property type="entry name" value="DEXDc"/>
    <property type="match status" value="1"/>
</dbReference>
<dbReference type="VEuPathDB" id="FungiDB:FOXG_08225"/>
<dbReference type="VEuPathDB" id="FungiDB:FOMG_12143"/>
<evidence type="ECO:0000256" key="10">
    <source>
        <dbReference type="ARBA" id="ARBA00023242"/>
    </source>
</evidence>
<evidence type="ECO:0000256" key="8">
    <source>
        <dbReference type="ARBA" id="ARBA00022833"/>
    </source>
</evidence>
<dbReference type="InterPro" id="IPR038718">
    <property type="entry name" value="SNF2-like_sf"/>
</dbReference>
<dbReference type="InterPro" id="IPR050628">
    <property type="entry name" value="SNF2_RAD54_helicase_TF"/>
</dbReference>
<dbReference type="PANTHER" id="PTHR45626:SF11">
    <property type="entry name" value="FAMILY HELICASE, PUTATIVE (AFU_ORTHOLOGUE AFUA_5G06590)-RELATED"/>
    <property type="match status" value="1"/>
</dbReference>
<dbReference type="InterPro" id="IPR013083">
    <property type="entry name" value="Znf_RING/FYVE/PHD"/>
</dbReference>
<dbReference type="VEuPathDB" id="FungiDB:FOZG_07033"/>
<dbReference type="Pfam" id="PF00176">
    <property type="entry name" value="SNF2-rel_dom"/>
    <property type="match status" value="1"/>
</dbReference>
<organism evidence="15 16">
    <name type="scientific">Fusarium oxysporum</name>
    <name type="common">Fusarium vascular wilt</name>
    <dbReference type="NCBI Taxonomy" id="5507"/>
    <lineage>
        <taxon>Eukaryota</taxon>
        <taxon>Fungi</taxon>
        <taxon>Dikarya</taxon>
        <taxon>Ascomycota</taxon>
        <taxon>Pezizomycotina</taxon>
        <taxon>Sordariomycetes</taxon>
        <taxon>Hypocreomycetidae</taxon>
        <taxon>Hypocreales</taxon>
        <taxon>Nectriaceae</taxon>
        <taxon>Fusarium</taxon>
        <taxon>Fusarium oxysporum species complex</taxon>
    </lineage>
</organism>
<dbReference type="VEuPathDB" id="FungiDB:HZS61_012635"/>
<evidence type="ECO:0000256" key="11">
    <source>
        <dbReference type="PROSITE-ProRule" id="PRU00175"/>
    </source>
</evidence>
<keyword evidence="4" id="KW-0547">Nucleotide-binding</keyword>
<dbReference type="SUPFAM" id="SSF57850">
    <property type="entry name" value="RING/U-box"/>
    <property type="match status" value="1"/>
</dbReference>
<feature type="domain" description="Helicase ATP-binding" evidence="14">
    <location>
        <begin position="341"/>
        <end position="505"/>
    </location>
</feature>
<dbReference type="Gene3D" id="3.30.40.10">
    <property type="entry name" value="Zinc/RING finger domain, C3HC4 (zinc finger)"/>
    <property type="match status" value="1"/>
</dbReference>
<dbReference type="InterPro" id="IPR001650">
    <property type="entry name" value="Helicase_C-like"/>
</dbReference>
<feature type="domain" description="RING-type" evidence="13">
    <location>
        <begin position="654"/>
        <end position="692"/>
    </location>
</feature>
<feature type="compositionally biased region" description="Low complexity" evidence="12">
    <location>
        <begin position="48"/>
        <end position="61"/>
    </location>
</feature>
<proteinExistence type="inferred from homology"/>
<evidence type="ECO:0000256" key="3">
    <source>
        <dbReference type="ARBA" id="ARBA00022723"/>
    </source>
</evidence>
<dbReference type="VEuPathDB" id="FungiDB:FOIG_11831"/>
<dbReference type="AlphaFoldDB" id="A0A420QJR6"/>
<gene>
    <name evidence="15" type="ORF">BFJ68_g10832</name>
</gene>
<evidence type="ECO:0000256" key="7">
    <source>
        <dbReference type="ARBA" id="ARBA00022806"/>
    </source>
</evidence>
<evidence type="ECO:0000256" key="9">
    <source>
        <dbReference type="ARBA" id="ARBA00022840"/>
    </source>
</evidence>
<dbReference type="GO" id="GO:0003676">
    <property type="term" value="F:nucleic acid binding"/>
    <property type="evidence" value="ECO:0007669"/>
    <property type="project" value="InterPro"/>
</dbReference>
<dbReference type="GO" id="GO:0008270">
    <property type="term" value="F:zinc ion binding"/>
    <property type="evidence" value="ECO:0007669"/>
    <property type="project" value="UniProtKB-KW"/>
</dbReference>
<dbReference type="SMART" id="SM00910">
    <property type="entry name" value="HIRAN"/>
    <property type="match status" value="1"/>
</dbReference>
<comment type="similarity">
    <text evidence="2">Belongs to the SNF2/RAD54 helicase family.</text>
</comment>
<dbReference type="PANTHER" id="PTHR45626">
    <property type="entry name" value="TRANSCRIPTION TERMINATION FACTOR 2-RELATED"/>
    <property type="match status" value="1"/>
</dbReference>
<dbReference type="Gene3D" id="3.40.50.10810">
    <property type="entry name" value="Tandem AAA-ATPase domain"/>
    <property type="match status" value="1"/>
</dbReference>
<accession>A0A420QJR6</accession>
<keyword evidence="8" id="KW-0862">Zinc</keyword>
<evidence type="ECO:0000256" key="4">
    <source>
        <dbReference type="ARBA" id="ARBA00022741"/>
    </source>
</evidence>
<dbReference type="SMART" id="SM00184">
    <property type="entry name" value="RING"/>
    <property type="match status" value="1"/>
</dbReference>